<evidence type="ECO:0000256" key="1">
    <source>
        <dbReference type="SAM" id="Coils"/>
    </source>
</evidence>
<keyword evidence="3" id="KW-0614">Plasmid</keyword>
<accession>A0A6C0Y9B0</accession>
<name>A0A6C0Y9B0_9GAMM</name>
<feature type="compositionally biased region" description="Polar residues" evidence="2">
    <location>
        <begin position="43"/>
        <end position="54"/>
    </location>
</feature>
<geneLocation type="plasmid" evidence="4">
    <name>pb18-4</name>
</geneLocation>
<dbReference type="AlphaFoldDB" id="A0A6C0Y9B0"/>
<keyword evidence="1" id="KW-0175">Coiled coil</keyword>
<evidence type="ECO:0000256" key="2">
    <source>
        <dbReference type="SAM" id="MobiDB-lite"/>
    </source>
</evidence>
<dbReference type="RefSeq" id="WP_163146724.1">
    <property type="nucleotide sequence ID" value="NZ_CP044459.1"/>
</dbReference>
<gene>
    <name evidence="3" type="ORF">FSC09_17550</name>
</gene>
<sequence>MNTANNTTLKALVIGCLTWAMCQTGYTAFKEISTAGNVTQASHNTQNIQRTSIESPDLNIQAPQKSSDIWSKISESTRYKSIGNDEQIANTTASNSEVKELREEVAQMRIEMAQIKSDLQALQIESMPGSKMLAKN</sequence>
<feature type="region of interest" description="Disordered" evidence="2">
    <location>
        <begin position="43"/>
        <end position="66"/>
    </location>
</feature>
<reference evidence="3 4" key="1">
    <citation type="submission" date="2019-09" db="EMBL/GenBank/DDBJ databases">
        <title>Non-baumannii Acinetobacter spp. carrying blaNDM-1 isolated in China.</title>
        <authorList>
            <person name="Cui C."/>
            <person name="Chen C."/>
            <person name="Sun J."/>
            <person name="Liu Y."/>
        </authorList>
    </citation>
    <scope>NUCLEOTIDE SEQUENCE [LARGE SCALE GENOMIC DNA]</scope>
    <source>
        <strain evidence="3 4">B18</strain>
        <plasmid evidence="4">pb18-4</plasmid>
    </source>
</reference>
<feature type="coiled-coil region" evidence="1">
    <location>
        <begin position="91"/>
        <end position="125"/>
    </location>
</feature>
<dbReference type="Proteomes" id="UP000503440">
    <property type="component" value="Plasmid pB18-4"/>
</dbReference>
<dbReference type="EMBL" id="CP044459">
    <property type="protein sequence ID" value="QIC72165.1"/>
    <property type="molecule type" value="Genomic_DNA"/>
</dbReference>
<evidence type="ECO:0000313" key="4">
    <source>
        <dbReference type="Proteomes" id="UP000503440"/>
    </source>
</evidence>
<proteinExistence type="predicted"/>
<organism evidence="3 4">
    <name type="scientific">Acinetobacter indicus</name>
    <dbReference type="NCBI Taxonomy" id="756892"/>
    <lineage>
        <taxon>Bacteria</taxon>
        <taxon>Pseudomonadati</taxon>
        <taxon>Pseudomonadota</taxon>
        <taxon>Gammaproteobacteria</taxon>
        <taxon>Moraxellales</taxon>
        <taxon>Moraxellaceae</taxon>
        <taxon>Acinetobacter</taxon>
    </lineage>
</organism>
<evidence type="ECO:0000313" key="3">
    <source>
        <dbReference type="EMBL" id="QIC72165.1"/>
    </source>
</evidence>
<protein>
    <submittedName>
        <fullName evidence="3">Uncharacterized protein</fullName>
    </submittedName>
</protein>